<dbReference type="VEuPathDB" id="TriTrypDB:ECC02_009530"/>
<dbReference type="Proteomes" id="UP000583944">
    <property type="component" value="Unassembled WGS sequence"/>
</dbReference>
<organism evidence="1 2">
    <name type="scientific">Trypanosoma cruzi</name>
    <dbReference type="NCBI Taxonomy" id="5693"/>
    <lineage>
        <taxon>Eukaryota</taxon>
        <taxon>Discoba</taxon>
        <taxon>Euglenozoa</taxon>
        <taxon>Kinetoplastea</taxon>
        <taxon>Metakinetoplastina</taxon>
        <taxon>Trypanosomatida</taxon>
        <taxon>Trypanosomatidae</taxon>
        <taxon>Trypanosoma</taxon>
        <taxon>Schizotrypanum</taxon>
    </lineage>
</organism>
<comment type="caution">
    <text evidence="1">The sequence shown here is derived from an EMBL/GenBank/DDBJ whole genome shotgun (WGS) entry which is preliminary data.</text>
</comment>
<reference evidence="1 2" key="1">
    <citation type="journal article" date="2019" name="Genome Biol. Evol.">
        <title>Nanopore Sequencing Significantly Improves Genome Assembly of the Protozoan Parasite Trypanosoma cruzi.</title>
        <authorList>
            <person name="Diaz-Viraque F."/>
            <person name="Pita S."/>
            <person name="Greif G."/>
            <person name="de Souza R.C.M."/>
            <person name="Iraola G."/>
            <person name="Robello C."/>
        </authorList>
    </citation>
    <scope>NUCLEOTIDE SEQUENCE [LARGE SCALE GENOMIC DNA]</scope>
    <source>
        <strain evidence="1 2">Berenice</strain>
    </source>
</reference>
<protein>
    <submittedName>
        <fullName evidence="1">Uncharacterized protein</fullName>
    </submittedName>
</protein>
<evidence type="ECO:0000313" key="2">
    <source>
        <dbReference type="Proteomes" id="UP000583944"/>
    </source>
</evidence>
<dbReference type="AlphaFoldDB" id="A0A7J6XTW7"/>
<proteinExistence type="predicted"/>
<accession>A0A7J6XTW7</accession>
<name>A0A7J6XTW7_TRYCR</name>
<evidence type="ECO:0000313" key="1">
    <source>
        <dbReference type="EMBL" id="KAF5217606.1"/>
    </source>
</evidence>
<sequence length="210" mass="23999">MAHRRQERTARHQYLGARTKITLKLQCTRIHHRGCHVHVHARTTPPDQQAHEDALQQRDVECLLWRVECPQVQLDLGGEGHVDEAQTTHTGIRIVHGADAATVHAADLRVLRVRERERPKAVRNRSRQTRATVATSSTHTLTAADAARPRCKAHSIHGARATIQHRHGRPYIEVVLVIRHRRAYCLVAHDVDDRARVGWWRPIVCHTYNG</sequence>
<gene>
    <name evidence="1" type="ORF">ECC02_009530</name>
</gene>
<dbReference type="EMBL" id="JABDHM010000128">
    <property type="protein sequence ID" value="KAF5217606.1"/>
    <property type="molecule type" value="Genomic_DNA"/>
</dbReference>